<reference evidence="1 2" key="1">
    <citation type="journal article" date="2015" name="Genome Announc.">
        <title>Expanding the biotechnology potential of lactobacilli through comparative genomics of 213 strains and associated genera.</title>
        <authorList>
            <person name="Sun Z."/>
            <person name="Harris H.M."/>
            <person name="McCann A."/>
            <person name="Guo C."/>
            <person name="Argimon S."/>
            <person name="Zhang W."/>
            <person name="Yang X."/>
            <person name="Jeffery I.B."/>
            <person name="Cooney J.C."/>
            <person name="Kagawa T.F."/>
            <person name="Liu W."/>
            <person name="Song Y."/>
            <person name="Salvetti E."/>
            <person name="Wrobel A."/>
            <person name="Rasinkangas P."/>
            <person name="Parkhill J."/>
            <person name="Rea M.C."/>
            <person name="O'Sullivan O."/>
            <person name="Ritari J."/>
            <person name="Douillard F.P."/>
            <person name="Paul Ross R."/>
            <person name="Yang R."/>
            <person name="Briner A.E."/>
            <person name="Felis G.E."/>
            <person name="de Vos W.M."/>
            <person name="Barrangou R."/>
            <person name="Klaenhammer T.R."/>
            <person name="Caufield P.W."/>
            <person name="Cui Y."/>
            <person name="Zhang H."/>
            <person name="O'Toole P.W."/>
        </authorList>
    </citation>
    <scope>NUCLEOTIDE SEQUENCE [LARGE SCALE GENOMIC DNA]</scope>
    <source>
        <strain evidence="1 2">DSM 16991</strain>
    </source>
</reference>
<accession>A0A0R1X9S0</accession>
<name>A0A0R1X9S0_9LACO</name>
<evidence type="ECO:0000313" key="2">
    <source>
        <dbReference type="Proteomes" id="UP000050949"/>
    </source>
</evidence>
<protein>
    <submittedName>
        <fullName evidence="1">Uncharacterized protein</fullName>
    </submittedName>
</protein>
<dbReference type="PATRIC" id="fig|1122147.4.peg.2929"/>
<dbReference type="AlphaFoldDB" id="A0A0R1X9S0"/>
<dbReference type="EMBL" id="AZFW01000060">
    <property type="protein sequence ID" value="KRM26920.1"/>
    <property type="molecule type" value="Genomic_DNA"/>
</dbReference>
<comment type="caution">
    <text evidence="1">The sequence shown here is derived from an EMBL/GenBank/DDBJ whole genome shotgun (WGS) entry which is preliminary data.</text>
</comment>
<gene>
    <name evidence="1" type="ORF">FC91_GL002843</name>
</gene>
<dbReference type="Proteomes" id="UP000050949">
    <property type="component" value="Unassembled WGS sequence"/>
</dbReference>
<proteinExistence type="predicted"/>
<evidence type="ECO:0000313" key="1">
    <source>
        <dbReference type="EMBL" id="KRM26920.1"/>
    </source>
</evidence>
<sequence length="262" mass="29141">MEFGVLSRLCRATILLFGEGETAMAWLRELTVDNVTVILTLNKLRLPFQVQAYQPSLSMIDRMLKVTFATDHLKVGDELVMHLLNADLDYDDESSDDSAYQVVYRQGSGNNYVAALAAVPDPLRQASYIQCAADEQGIVLDLLRGLQPEETLCFGIFTGSTEDNDDVWDAISDVGNPAEWRAPTVLPSDMHTLLWPEQDTDGIPATEVSLFEMPSTPSAIPRMQSVVKRGNSLSLYGKTGTPRGRYFEWESWRRSQGGGRKS</sequence>
<organism evidence="1 2">
    <name type="scientific">Schleiferilactobacillus harbinensis DSM 16991</name>
    <dbReference type="NCBI Taxonomy" id="1122147"/>
    <lineage>
        <taxon>Bacteria</taxon>
        <taxon>Bacillati</taxon>
        <taxon>Bacillota</taxon>
        <taxon>Bacilli</taxon>
        <taxon>Lactobacillales</taxon>
        <taxon>Lactobacillaceae</taxon>
        <taxon>Schleiferilactobacillus</taxon>
    </lineage>
</organism>